<evidence type="ECO:0000313" key="3">
    <source>
        <dbReference type="Proteomes" id="UP000798951"/>
    </source>
</evidence>
<dbReference type="Proteomes" id="UP000798951">
    <property type="component" value="Unassembled WGS sequence"/>
</dbReference>
<dbReference type="RefSeq" id="WP_067986736.1">
    <property type="nucleotide sequence ID" value="NZ_VMSD01000010.1"/>
</dbReference>
<reference evidence="2 3" key="1">
    <citation type="submission" date="2019-07" db="EMBL/GenBank/DDBJ databases">
        <title>Genomic Encyclopedia of Type Strains, Phase IV (KMG-IV): sequencing the most valuable type-strain genomes for metagenomic binning, comparative biology and taxonomic classification.</title>
        <authorList>
            <person name="Goeker M."/>
        </authorList>
    </citation>
    <scope>NUCLEOTIDE SEQUENCE [LARGE SCALE GENOMIC DNA]</scope>
    <source>
        <strain evidence="2 3">DSM 44831</strain>
    </source>
</reference>
<sequence length="89" mass="9426">MKVPIAVSTVWRLCRIPLILTVVYLALHAVLAASSVRHGYGSPDGLGTGFVTLAVVVVALRLVLIIVVPAVLAYRVVTLILAKIRPASL</sequence>
<gene>
    <name evidence="2" type="ORF">FNL39_1108</name>
</gene>
<keyword evidence="1" id="KW-0472">Membrane</keyword>
<accession>A0ABQ6YGE2</accession>
<comment type="caution">
    <text evidence="2">The sequence shown here is derived from an EMBL/GenBank/DDBJ whole genome shotgun (WGS) entry which is preliminary data.</text>
</comment>
<dbReference type="EMBL" id="VMSD01000010">
    <property type="protein sequence ID" value="KAF0844776.1"/>
    <property type="molecule type" value="Genomic_DNA"/>
</dbReference>
<keyword evidence="1" id="KW-0812">Transmembrane</keyword>
<feature type="transmembrane region" description="Helical" evidence="1">
    <location>
        <begin position="48"/>
        <end position="74"/>
    </location>
</feature>
<organism evidence="2 3">
    <name type="scientific">Nocardia caishijiensis</name>
    <dbReference type="NCBI Taxonomy" id="184756"/>
    <lineage>
        <taxon>Bacteria</taxon>
        <taxon>Bacillati</taxon>
        <taxon>Actinomycetota</taxon>
        <taxon>Actinomycetes</taxon>
        <taxon>Mycobacteriales</taxon>
        <taxon>Nocardiaceae</taxon>
        <taxon>Nocardia</taxon>
    </lineage>
</organism>
<proteinExistence type="predicted"/>
<name>A0ABQ6YGE2_9NOCA</name>
<evidence type="ECO:0000313" key="2">
    <source>
        <dbReference type="EMBL" id="KAF0844776.1"/>
    </source>
</evidence>
<evidence type="ECO:0000256" key="1">
    <source>
        <dbReference type="SAM" id="Phobius"/>
    </source>
</evidence>
<keyword evidence="3" id="KW-1185">Reference proteome</keyword>
<protein>
    <submittedName>
        <fullName evidence="2">Uncharacterized protein</fullName>
    </submittedName>
</protein>
<keyword evidence="1" id="KW-1133">Transmembrane helix</keyword>